<dbReference type="PROSITE" id="PS50059">
    <property type="entry name" value="FKBP_PPIASE"/>
    <property type="match status" value="1"/>
</dbReference>
<feature type="transmembrane region" description="Helical" evidence="4">
    <location>
        <begin position="359"/>
        <end position="376"/>
    </location>
</feature>
<evidence type="ECO:0000256" key="4">
    <source>
        <dbReference type="SAM" id="Phobius"/>
    </source>
</evidence>
<dbReference type="InterPro" id="IPR036291">
    <property type="entry name" value="NAD(P)-bd_dom_sf"/>
</dbReference>
<dbReference type="EMBL" id="CAJGYM010000001">
    <property type="protein sequence ID" value="CAD6184582.1"/>
    <property type="molecule type" value="Genomic_DNA"/>
</dbReference>
<dbReference type="Gene3D" id="1.25.40.10">
    <property type="entry name" value="Tetratricopeptide repeat domain"/>
    <property type="match status" value="1"/>
</dbReference>
<dbReference type="Proteomes" id="UP000835052">
    <property type="component" value="Unassembled WGS sequence"/>
</dbReference>
<keyword evidence="1" id="KW-0677">Repeat</keyword>
<protein>
    <recommendedName>
        <fullName evidence="3">peptidylprolyl isomerase</fullName>
        <ecNumber evidence="3">5.2.1.8</ecNumber>
    </recommendedName>
</protein>
<dbReference type="GO" id="GO:0016020">
    <property type="term" value="C:membrane"/>
    <property type="evidence" value="ECO:0007669"/>
    <property type="project" value="TreeGrafter"/>
</dbReference>
<dbReference type="GO" id="GO:0005829">
    <property type="term" value="C:cytosol"/>
    <property type="evidence" value="ECO:0007669"/>
    <property type="project" value="TreeGrafter"/>
</dbReference>
<dbReference type="InterPro" id="IPR001509">
    <property type="entry name" value="Epimerase_deHydtase"/>
</dbReference>
<evidence type="ECO:0000256" key="3">
    <source>
        <dbReference type="PROSITE-ProRule" id="PRU00277"/>
    </source>
</evidence>
<dbReference type="OrthoDB" id="2735536at2759"/>
<keyword evidence="4" id="KW-0812">Transmembrane</keyword>
<evidence type="ECO:0000256" key="1">
    <source>
        <dbReference type="ARBA" id="ARBA00022737"/>
    </source>
</evidence>
<dbReference type="InterPro" id="IPR019734">
    <property type="entry name" value="TPR_rpt"/>
</dbReference>
<dbReference type="GO" id="GO:0044183">
    <property type="term" value="F:protein folding chaperone"/>
    <property type="evidence" value="ECO:0007669"/>
    <property type="project" value="TreeGrafter"/>
</dbReference>
<dbReference type="EC" id="5.2.1.8" evidence="3"/>
<keyword evidence="2" id="KW-0802">TPR repeat</keyword>
<dbReference type="GO" id="GO:0012505">
    <property type="term" value="C:endomembrane system"/>
    <property type="evidence" value="ECO:0007669"/>
    <property type="project" value="TreeGrafter"/>
</dbReference>
<reference evidence="6" key="1">
    <citation type="submission" date="2020-10" db="EMBL/GenBank/DDBJ databases">
        <authorList>
            <person name="Kikuchi T."/>
        </authorList>
    </citation>
    <scope>NUCLEOTIDE SEQUENCE</scope>
    <source>
        <strain evidence="6">NKZ352</strain>
    </source>
</reference>
<name>A0A8S1GPC1_9PELO</name>
<dbReference type="InterPro" id="IPR001179">
    <property type="entry name" value="PPIase_FKBP_dom"/>
</dbReference>
<dbReference type="SUPFAM" id="SSF54534">
    <property type="entry name" value="FKBP-like"/>
    <property type="match status" value="1"/>
</dbReference>
<dbReference type="SMART" id="SM00028">
    <property type="entry name" value="TPR"/>
    <property type="match status" value="3"/>
</dbReference>
<keyword evidence="3" id="KW-0697">Rotamase</keyword>
<keyword evidence="3" id="KW-0413">Isomerase</keyword>
<dbReference type="SUPFAM" id="SSF51735">
    <property type="entry name" value="NAD(P)-binding Rossmann-fold domains"/>
    <property type="match status" value="1"/>
</dbReference>
<comment type="catalytic activity">
    <reaction evidence="3">
        <text>[protein]-peptidylproline (omega=180) = [protein]-peptidylproline (omega=0)</text>
        <dbReference type="Rhea" id="RHEA:16237"/>
        <dbReference type="Rhea" id="RHEA-COMP:10747"/>
        <dbReference type="Rhea" id="RHEA-COMP:10748"/>
        <dbReference type="ChEBI" id="CHEBI:83833"/>
        <dbReference type="ChEBI" id="CHEBI:83834"/>
        <dbReference type="EC" id="5.2.1.8"/>
    </reaction>
</comment>
<dbReference type="Pfam" id="PF01370">
    <property type="entry name" value="Epimerase"/>
    <property type="match status" value="1"/>
</dbReference>
<organism evidence="6 7">
    <name type="scientific">Caenorhabditis auriculariae</name>
    <dbReference type="NCBI Taxonomy" id="2777116"/>
    <lineage>
        <taxon>Eukaryota</taxon>
        <taxon>Metazoa</taxon>
        <taxon>Ecdysozoa</taxon>
        <taxon>Nematoda</taxon>
        <taxon>Chromadorea</taxon>
        <taxon>Rhabditida</taxon>
        <taxon>Rhabditina</taxon>
        <taxon>Rhabditomorpha</taxon>
        <taxon>Rhabditoidea</taxon>
        <taxon>Rhabditidae</taxon>
        <taxon>Peloderinae</taxon>
        <taxon>Caenorhabditis</taxon>
    </lineage>
</organism>
<feature type="transmembrane region" description="Helical" evidence="4">
    <location>
        <begin position="846"/>
        <end position="867"/>
    </location>
</feature>
<proteinExistence type="predicted"/>
<gene>
    <name evidence="6" type="ORF">CAUJ_LOCUS501</name>
</gene>
<dbReference type="SUPFAM" id="SSF48452">
    <property type="entry name" value="TPR-like"/>
    <property type="match status" value="1"/>
</dbReference>
<keyword evidence="4" id="KW-0472">Membrane</keyword>
<dbReference type="GO" id="GO:0005740">
    <property type="term" value="C:mitochondrial envelope"/>
    <property type="evidence" value="ECO:0007669"/>
    <property type="project" value="TreeGrafter"/>
</dbReference>
<evidence type="ECO:0000313" key="6">
    <source>
        <dbReference type="EMBL" id="CAD6184582.1"/>
    </source>
</evidence>
<dbReference type="AlphaFoldDB" id="A0A8S1GPC1"/>
<dbReference type="InterPro" id="IPR050754">
    <property type="entry name" value="FKBP4/5/8-like"/>
</dbReference>
<accession>A0A8S1GPC1</accession>
<dbReference type="InterPro" id="IPR011990">
    <property type="entry name" value="TPR-like_helical_dom_sf"/>
</dbReference>
<dbReference type="Gene3D" id="3.10.50.40">
    <property type="match status" value="1"/>
</dbReference>
<keyword evidence="4" id="KW-1133">Transmembrane helix</keyword>
<keyword evidence="7" id="KW-1185">Reference proteome</keyword>
<evidence type="ECO:0000256" key="2">
    <source>
        <dbReference type="ARBA" id="ARBA00022803"/>
    </source>
</evidence>
<dbReference type="PANTHER" id="PTHR46512">
    <property type="entry name" value="PEPTIDYLPROLYL ISOMERASE"/>
    <property type="match status" value="1"/>
</dbReference>
<feature type="domain" description="PPIase FKBP-type" evidence="5">
    <location>
        <begin position="590"/>
        <end position="663"/>
    </location>
</feature>
<dbReference type="GO" id="GO:0043066">
    <property type="term" value="P:negative regulation of apoptotic process"/>
    <property type="evidence" value="ECO:0007669"/>
    <property type="project" value="TreeGrafter"/>
</dbReference>
<dbReference type="InterPro" id="IPR046357">
    <property type="entry name" value="PPIase_dom_sf"/>
</dbReference>
<dbReference type="Gene3D" id="3.40.50.720">
    <property type="entry name" value="NAD(P)-binding Rossmann-like Domain"/>
    <property type="match status" value="1"/>
</dbReference>
<dbReference type="GO" id="GO:0003755">
    <property type="term" value="F:peptidyl-prolyl cis-trans isomerase activity"/>
    <property type="evidence" value="ECO:0007669"/>
    <property type="project" value="UniProtKB-KW"/>
</dbReference>
<evidence type="ECO:0000313" key="7">
    <source>
        <dbReference type="Proteomes" id="UP000835052"/>
    </source>
</evidence>
<sequence>MRLAVLGESLLSRHFVTLLNEEHPAVEIKLWTFFPTVRTEFECVPVCFKYYGPEQLCDALREIDIAINFHEYLDLSLAPNSEELQRHNVEFVRSLIFRLRVPFIHISTCFLQCSTRWPNGNEPESDPRKYESQWPFPEYCRSKFEAEMLVKSFERDAFVLRAVPVYGEGDDSSIITDLIRLANDSCIPLVGDGDGVMQMSYVRNSATAVWLATCRLLSLTTSFDPNATCSDLSELLSFDSGNQSASINASPQKIKLNSSFQELDGFNMDVEKKLGASANKRFNSLSSSVTEEFNHHINEFDGLYTSSLSVDEKPLAPIFEIILIADDTPKKCVHKTFAPFLFNGKRLGSQIVLPFLPVYYIYSLLCFLLVFLTKFFHFKFVSQMPHPSFLYVYFRHWTFFNTNKSLLYLNYKPKHDYQEGITKSSSYYRHMRSDEITNTQVNKDYAQRLINKCIMADCDHEMIEHDDMVEVCSVNGRRAISSGVPSLDGSIDSGDERALSDSDIAHAARINTIATTVKGPSSDDLEEECRQQDITRRLHCHDEETQRKLTEDGFEDLLGTGALFMKSLRSPDDQNSEKPVDNQWVTVNIIDTLRGKDSHSNLRFLLGSSMTIDAWEIVIKLMKVGEIVVVKTEARLAYGELGLDDLIEPEEDQEYTIELLKVEDGPDAEMSVSEKINLAEMIKERGKFYFKRAEYEKAVFVYKRVHAIIGEYEADEEDELSRILSTCSSNLAICYAQMENWQEVLEWSEKALELWEANTKATYWHAKGLMLRNDLDDAFECIEEGLKQSENDPQLLRLRREVFRLSLADKEMEKEVCKRMMSGLSVAPPTLWDKLKGHLQFLNENIVIASTAAVFIAMFALFLYQLFNLLRIVRPSLFRW</sequence>
<dbReference type="PANTHER" id="PTHR46512:SF1">
    <property type="entry name" value="PEPTIDYLPROLYL ISOMERASE"/>
    <property type="match status" value="1"/>
</dbReference>
<comment type="caution">
    <text evidence="6">The sequence shown here is derived from an EMBL/GenBank/DDBJ whole genome shotgun (WGS) entry which is preliminary data.</text>
</comment>
<evidence type="ECO:0000259" key="5">
    <source>
        <dbReference type="PROSITE" id="PS50059"/>
    </source>
</evidence>
<dbReference type="Pfam" id="PF00254">
    <property type="entry name" value="FKBP_C"/>
    <property type="match status" value="1"/>
</dbReference>